<dbReference type="FunFam" id="3.30.1380.20:FF:000001">
    <property type="entry name" value="Trafficking protein particle complex subunit BET3"/>
    <property type="match status" value="1"/>
</dbReference>
<keyword evidence="7 8" id="KW-0333">Golgi apparatus</keyword>
<dbReference type="AlphaFoldDB" id="A0A1R2BP17"/>
<sequence length="183" mass="20774">MARQPRQAETVWNQSEKVNAELFAFTYGALVVKLIKELESLTKVNETLEQMGYNIGVRLIDDFLSKNDVNCEELKDTADAIAKHGFKVYLGITCDVVMGDDQKEFSLIMTDNPMTEYVEMREGYGELCYCNIICGVIRGALQMLKYESKVSIVRDTLKNDDCTEIKVTILSRKVDEYEPDEGA</sequence>
<dbReference type="PANTHER" id="PTHR13048">
    <property type="entry name" value="TRAFFICKING PROTEIN PARTICLE COMPLEX SUBUNIT 3"/>
    <property type="match status" value="1"/>
</dbReference>
<dbReference type="GO" id="GO:0030008">
    <property type="term" value="C:TRAPP complex"/>
    <property type="evidence" value="ECO:0007669"/>
    <property type="project" value="InterPro"/>
</dbReference>
<comment type="subcellular location">
    <subcellularLocation>
        <location evidence="2">Endoplasmic reticulum</location>
    </subcellularLocation>
    <subcellularLocation>
        <location evidence="1 8">Golgi apparatus</location>
        <location evidence="1 8">cis-Golgi network</location>
    </subcellularLocation>
</comment>
<evidence type="ECO:0000313" key="9">
    <source>
        <dbReference type="EMBL" id="OMJ78315.1"/>
    </source>
</evidence>
<dbReference type="CDD" id="cd14942">
    <property type="entry name" value="TRAPPC3_bet3"/>
    <property type="match status" value="1"/>
</dbReference>
<proteinExistence type="inferred from homology"/>
<keyword evidence="6 8" id="KW-0931">ER-Golgi transport</keyword>
<comment type="caution">
    <text evidence="9">The sequence shown here is derived from an EMBL/GenBank/DDBJ whole genome shotgun (WGS) entry which is preliminary data.</text>
</comment>
<keyword evidence="5" id="KW-0256">Endoplasmic reticulum</keyword>
<dbReference type="InterPro" id="IPR007194">
    <property type="entry name" value="TRAPP_component"/>
</dbReference>
<dbReference type="InterPro" id="IPR024096">
    <property type="entry name" value="NO_sig/Golgi_transp_ligand-bd"/>
</dbReference>
<dbReference type="GO" id="GO:0048193">
    <property type="term" value="P:Golgi vesicle transport"/>
    <property type="evidence" value="ECO:0007669"/>
    <property type="project" value="InterPro"/>
</dbReference>
<dbReference type="GO" id="GO:0005783">
    <property type="term" value="C:endoplasmic reticulum"/>
    <property type="evidence" value="ECO:0007669"/>
    <property type="project" value="UniProtKB-SubCell"/>
</dbReference>
<comment type="function">
    <text evidence="8">May play a role in vesicular transport from endoplasmic reticulum to Golgi.</text>
</comment>
<evidence type="ECO:0000313" key="10">
    <source>
        <dbReference type="Proteomes" id="UP000187209"/>
    </source>
</evidence>
<dbReference type="SUPFAM" id="SSF111126">
    <property type="entry name" value="Ligand-binding domain in the NO signalling and Golgi transport"/>
    <property type="match status" value="1"/>
</dbReference>
<dbReference type="Gene3D" id="3.30.1380.20">
    <property type="entry name" value="Trafficking protein particle complex subunit 3"/>
    <property type="match status" value="1"/>
</dbReference>
<dbReference type="Pfam" id="PF04051">
    <property type="entry name" value="TRAPP"/>
    <property type="match status" value="1"/>
</dbReference>
<evidence type="ECO:0000256" key="6">
    <source>
        <dbReference type="ARBA" id="ARBA00022892"/>
    </source>
</evidence>
<gene>
    <name evidence="9" type="ORF">SteCoe_21914</name>
</gene>
<dbReference type="GO" id="GO:0005794">
    <property type="term" value="C:Golgi apparatus"/>
    <property type="evidence" value="ECO:0007669"/>
    <property type="project" value="UniProtKB-SubCell"/>
</dbReference>
<evidence type="ECO:0000256" key="2">
    <source>
        <dbReference type="ARBA" id="ARBA00004240"/>
    </source>
</evidence>
<dbReference type="GO" id="GO:0016236">
    <property type="term" value="P:macroautophagy"/>
    <property type="evidence" value="ECO:0007669"/>
    <property type="project" value="UniProtKB-ARBA"/>
</dbReference>
<evidence type="ECO:0000256" key="3">
    <source>
        <dbReference type="ARBA" id="ARBA00006218"/>
    </source>
</evidence>
<accession>A0A1R2BP17</accession>
<evidence type="ECO:0000256" key="7">
    <source>
        <dbReference type="ARBA" id="ARBA00023034"/>
    </source>
</evidence>
<dbReference type="InterPro" id="IPR016721">
    <property type="entry name" value="Bet3"/>
</dbReference>
<dbReference type="OrthoDB" id="10262857at2759"/>
<keyword evidence="10" id="KW-1185">Reference proteome</keyword>
<reference evidence="9 10" key="1">
    <citation type="submission" date="2016-11" db="EMBL/GenBank/DDBJ databases">
        <title>The macronuclear genome of Stentor coeruleus: a giant cell with tiny introns.</title>
        <authorList>
            <person name="Slabodnick M."/>
            <person name="Ruby J.G."/>
            <person name="Reiff S.B."/>
            <person name="Swart E.C."/>
            <person name="Gosai S."/>
            <person name="Prabakaran S."/>
            <person name="Witkowska E."/>
            <person name="Larue G.E."/>
            <person name="Fisher S."/>
            <person name="Freeman R.M."/>
            <person name="Gunawardena J."/>
            <person name="Chu W."/>
            <person name="Stover N.A."/>
            <person name="Gregory B.D."/>
            <person name="Nowacki M."/>
            <person name="Derisi J."/>
            <person name="Roy S.W."/>
            <person name="Marshall W.F."/>
            <person name="Sood P."/>
        </authorList>
    </citation>
    <scope>NUCLEOTIDE SEQUENCE [LARGE SCALE GENOMIC DNA]</scope>
    <source>
        <strain evidence="9">WM001</strain>
    </source>
</reference>
<keyword evidence="4 8" id="KW-0813">Transport</keyword>
<protein>
    <recommendedName>
        <fullName evidence="8">Trafficking protein particle complex subunit</fullName>
    </recommendedName>
</protein>
<evidence type="ECO:0000256" key="4">
    <source>
        <dbReference type="ARBA" id="ARBA00022448"/>
    </source>
</evidence>
<dbReference type="PIRSF" id="PIRSF018293">
    <property type="entry name" value="TRAPP_I_complex_Bet3"/>
    <property type="match status" value="1"/>
</dbReference>
<dbReference type="EMBL" id="MPUH01000528">
    <property type="protein sequence ID" value="OMJ78315.1"/>
    <property type="molecule type" value="Genomic_DNA"/>
</dbReference>
<name>A0A1R2BP17_9CILI</name>
<evidence type="ECO:0000256" key="5">
    <source>
        <dbReference type="ARBA" id="ARBA00022824"/>
    </source>
</evidence>
<dbReference type="Proteomes" id="UP000187209">
    <property type="component" value="Unassembled WGS sequence"/>
</dbReference>
<comment type="similarity">
    <text evidence="3 8">Belongs to the TRAPP small subunits family. BET3 subfamily.</text>
</comment>
<organism evidence="9 10">
    <name type="scientific">Stentor coeruleus</name>
    <dbReference type="NCBI Taxonomy" id="5963"/>
    <lineage>
        <taxon>Eukaryota</taxon>
        <taxon>Sar</taxon>
        <taxon>Alveolata</taxon>
        <taxon>Ciliophora</taxon>
        <taxon>Postciliodesmatophora</taxon>
        <taxon>Heterotrichea</taxon>
        <taxon>Heterotrichida</taxon>
        <taxon>Stentoridae</taxon>
        <taxon>Stentor</taxon>
    </lineage>
</organism>
<comment type="subunit">
    <text evidence="8">Homodimer.</text>
</comment>
<evidence type="ECO:0000256" key="8">
    <source>
        <dbReference type="PIRNR" id="PIRNR018293"/>
    </source>
</evidence>
<evidence type="ECO:0000256" key="1">
    <source>
        <dbReference type="ARBA" id="ARBA00004222"/>
    </source>
</evidence>